<keyword evidence="5" id="KW-0240">DNA-directed RNA polymerase</keyword>
<dbReference type="InterPro" id="IPR046469">
    <property type="entry name" value="SAM_HAT_N"/>
</dbReference>
<dbReference type="AlphaFoldDB" id="A0A5R9EKG9"/>
<keyword evidence="5" id="KW-0804">Transcription</keyword>
<dbReference type="Gene3D" id="3.40.50.10790">
    <property type="entry name" value="S-adenosyl-l-methionine hydroxide adenosyltransferase, N-terminal"/>
    <property type="match status" value="1"/>
</dbReference>
<evidence type="ECO:0000313" key="5">
    <source>
        <dbReference type="EMBL" id="TLQ49471.1"/>
    </source>
</evidence>
<dbReference type="PANTHER" id="PTHR35092">
    <property type="entry name" value="CHLORINASE MJ1651"/>
    <property type="match status" value="1"/>
</dbReference>
<evidence type="ECO:0000256" key="2">
    <source>
        <dbReference type="ARBA" id="ARBA00024035"/>
    </source>
</evidence>
<dbReference type="SUPFAM" id="SSF102522">
    <property type="entry name" value="Bacterial fluorinating enzyme, N-terminal domain"/>
    <property type="match status" value="1"/>
</dbReference>
<sequence length="283" mass="31257">MNNKHLVLQTDFGLVDGAVSAMQGVAYTVAPEVTISNLTHEIEPYNINDASYRLLQTVAYWPAKTVFVSVVDPGVGSSRRSVVAKTTAGQYIVTPDNGSLSHVAKFVGLESVKEINEEVDRLPHSEKSHTFHGRDVYVYNGAMIADNESYYENLSKEVSVDSIKTLEIAEPELRDGVIHGVIDILDIRFGSLWTNIPLELVEEAGIQTGDKISVQIFHDDIKKYDNQLLFGHSFADVAVGETVGYINSLIRLGVAINQQNFSQTYNIGTGKDWLIQIKKVKGE</sequence>
<evidence type="ECO:0000256" key="1">
    <source>
        <dbReference type="ARBA" id="ARBA00022691"/>
    </source>
</evidence>
<protein>
    <submittedName>
        <fullName evidence="5">DNA-directed RNA polymerase subunit delta</fullName>
    </submittedName>
</protein>
<dbReference type="RefSeq" id="WP_138403393.1">
    <property type="nucleotide sequence ID" value="NZ_VBSP01000001.1"/>
</dbReference>
<reference evidence="5 6" key="1">
    <citation type="submission" date="2019-05" db="EMBL/GenBank/DDBJ databases">
        <title>The metagenome of a microbial culture collection derived from dairy environment covers the genomic content of the human microbiome.</title>
        <authorList>
            <person name="Roder T."/>
            <person name="Wuthrich D."/>
            <person name="Sattari Z."/>
            <person name="Von Ah U."/>
            <person name="Bar C."/>
            <person name="Ronchi F."/>
            <person name="Macpherson A.J."/>
            <person name="Ganal-Vonarburg S.C."/>
            <person name="Bruggmann R."/>
            <person name="Vergeres G."/>
        </authorList>
    </citation>
    <scope>NUCLEOTIDE SEQUENCE [LARGE SCALE GENOMIC DNA]</scope>
    <source>
        <strain evidence="5 6">FAM 24227</strain>
    </source>
</reference>
<dbReference type="Gene3D" id="2.40.30.90">
    <property type="entry name" value="Bacterial fluorinating enzyme like"/>
    <property type="match status" value="1"/>
</dbReference>
<comment type="similarity">
    <text evidence="2">Belongs to the SAM hydrolase / SAM-dependent halogenase family.</text>
</comment>
<dbReference type="InterPro" id="IPR002747">
    <property type="entry name" value="SAM_OH_AdoTrfase"/>
</dbReference>
<dbReference type="PANTHER" id="PTHR35092:SF1">
    <property type="entry name" value="CHLORINASE MJ1651"/>
    <property type="match status" value="1"/>
</dbReference>
<dbReference type="OrthoDB" id="9792195at2"/>
<dbReference type="Proteomes" id="UP000306420">
    <property type="component" value="Unassembled WGS sequence"/>
</dbReference>
<dbReference type="PIRSF" id="PIRSF006779">
    <property type="entry name" value="UCP006779"/>
    <property type="match status" value="1"/>
</dbReference>
<evidence type="ECO:0000259" key="3">
    <source>
        <dbReference type="Pfam" id="PF01887"/>
    </source>
</evidence>
<keyword evidence="1" id="KW-0949">S-adenosyl-L-methionine</keyword>
<dbReference type="EMBL" id="VBSP01000001">
    <property type="protein sequence ID" value="TLQ49471.1"/>
    <property type="molecule type" value="Genomic_DNA"/>
</dbReference>
<dbReference type="Pfam" id="PF20257">
    <property type="entry name" value="SAM_HAT_C"/>
    <property type="match status" value="1"/>
</dbReference>
<dbReference type="Pfam" id="PF01887">
    <property type="entry name" value="SAM_HAT_N"/>
    <property type="match status" value="1"/>
</dbReference>
<dbReference type="InterPro" id="IPR023228">
    <property type="entry name" value="SAM_OH_AdoTrfase_N_sf"/>
</dbReference>
<organism evidence="5 6">
    <name type="scientific">Ruoffia tabacinasalis</name>
    <dbReference type="NCBI Taxonomy" id="87458"/>
    <lineage>
        <taxon>Bacteria</taxon>
        <taxon>Bacillati</taxon>
        <taxon>Bacillota</taxon>
        <taxon>Bacilli</taxon>
        <taxon>Lactobacillales</taxon>
        <taxon>Aerococcaceae</taxon>
        <taxon>Ruoffia</taxon>
    </lineage>
</organism>
<dbReference type="InterPro" id="IPR023227">
    <property type="entry name" value="SAM_OH_AdoTrfase_C_sf"/>
</dbReference>
<dbReference type="InterPro" id="IPR046470">
    <property type="entry name" value="SAM_HAT_C"/>
</dbReference>
<accession>A0A5R9EKG9</accession>
<evidence type="ECO:0000313" key="6">
    <source>
        <dbReference type="Proteomes" id="UP000306420"/>
    </source>
</evidence>
<evidence type="ECO:0000259" key="4">
    <source>
        <dbReference type="Pfam" id="PF20257"/>
    </source>
</evidence>
<dbReference type="SUPFAM" id="SSF101852">
    <property type="entry name" value="Bacterial fluorinating enzyme, C-terminal domain"/>
    <property type="match status" value="1"/>
</dbReference>
<comment type="caution">
    <text evidence="5">The sequence shown here is derived from an EMBL/GenBank/DDBJ whole genome shotgun (WGS) entry which is preliminary data.</text>
</comment>
<feature type="domain" description="S-adenosyl-l-methionine hydroxide adenosyltransferase C-terminal" evidence="4">
    <location>
        <begin position="181"/>
        <end position="273"/>
    </location>
</feature>
<name>A0A5R9EKG9_9LACT</name>
<feature type="domain" description="S-adenosyl-l-methionine hydroxide adenosyltransferase N-terminal" evidence="3">
    <location>
        <begin position="6"/>
        <end position="149"/>
    </location>
</feature>
<dbReference type="GO" id="GO:0000428">
    <property type="term" value="C:DNA-directed RNA polymerase complex"/>
    <property type="evidence" value="ECO:0007669"/>
    <property type="project" value="UniProtKB-KW"/>
</dbReference>
<proteinExistence type="inferred from homology"/>
<gene>
    <name evidence="5" type="ORF">FEZ33_00340</name>
</gene>